<keyword evidence="1" id="KW-0472">Membrane</keyword>
<dbReference type="STRING" id="697581.TCARB_0686"/>
<protein>
    <recommendedName>
        <fullName evidence="2">Glycosyl transferase family 1 domain-containing protein</fullName>
    </recommendedName>
</protein>
<accession>A0A3G1A4X4</accession>
<feature type="transmembrane region" description="Helical" evidence="1">
    <location>
        <begin position="82"/>
        <end position="102"/>
    </location>
</feature>
<dbReference type="GO" id="GO:0016757">
    <property type="term" value="F:glycosyltransferase activity"/>
    <property type="evidence" value="ECO:0007669"/>
    <property type="project" value="InterPro"/>
</dbReference>
<dbReference type="InterPro" id="IPR001296">
    <property type="entry name" value="Glyco_trans_1"/>
</dbReference>
<organism evidence="3 4">
    <name type="scientific">Thermofilum adornatum 1505</name>
    <dbReference type="NCBI Taxonomy" id="697581"/>
    <lineage>
        <taxon>Archaea</taxon>
        <taxon>Thermoproteota</taxon>
        <taxon>Thermoprotei</taxon>
        <taxon>Thermofilales</taxon>
        <taxon>Thermofilaceae</taxon>
        <taxon>Thermofilum</taxon>
    </lineage>
</organism>
<reference evidence="4" key="1">
    <citation type="book" date="2010" name="EXTREMOPHILES" publisher="0:0-0">
        <title>Complete genome sequences of ten hyperthermophilic archaea reveal their metabolic capabilities and possible ecological roles.</title>
        <editorList>
            <person name="?"/>
        </editorList>
        <authorList>
            <person name="Ravin N.V."/>
            <person name="Mardanov A.V."/>
            <person name="Bonch-Osmolovskaya E.A."/>
            <person name="Skryabin K.G."/>
        </authorList>
    </citation>
    <scope>NUCLEOTIDE SEQUENCE [LARGE SCALE GENOMIC DNA]</scope>
    <source>
        <strain evidence="4">1505</strain>
    </source>
</reference>
<evidence type="ECO:0000313" key="3">
    <source>
        <dbReference type="EMBL" id="AJB41742.1"/>
    </source>
</evidence>
<proteinExistence type="predicted"/>
<dbReference type="RefSeq" id="WP_052886692.1">
    <property type="nucleotide sequence ID" value="NZ_CP007493.1"/>
</dbReference>
<dbReference type="SUPFAM" id="SSF53756">
    <property type="entry name" value="UDP-Glycosyltransferase/glycogen phosphorylase"/>
    <property type="match status" value="1"/>
</dbReference>
<keyword evidence="1" id="KW-0812">Transmembrane</keyword>
<dbReference type="Gene3D" id="3.40.50.2000">
    <property type="entry name" value="Glycogen Phosphorylase B"/>
    <property type="match status" value="2"/>
</dbReference>
<evidence type="ECO:0000259" key="2">
    <source>
        <dbReference type="Pfam" id="PF00534"/>
    </source>
</evidence>
<dbReference type="Pfam" id="PF00534">
    <property type="entry name" value="Glycos_transf_1"/>
    <property type="match status" value="1"/>
</dbReference>
<dbReference type="Proteomes" id="UP000266720">
    <property type="component" value="Chromosome"/>
</dbReference>
<dbReference type="AlphaFoldDB" id="A0A3G1A4X4"/>
<keyword evidence="1" id="KW-1133">Transmembrane helix</keyword>
<dbReference type="EMBL" id="CP007493">
    <property type="protein sequence ID" value="AJB41742.1"/>
    <property type="molecule type" value="Genomic_DNA"/>
</dbReference>
<dbReference type="KEGG" id="tcb:TCARB_0686"/>
<dbReference type="GeneID" id="25406127"/>
<feature type="domain" description="Glycosyl transferase family 1" evidence="2">
    <location>
        <begin position="208"/>
        <end position="376"/>
    </location>
</feature>
<gene>
    <name evidence="3" type="ORF">TCARB_0686</name>
</gene>
<sequence>MVKIKNNRIIIISGYDLPFAGAPWRRIEYFADFISKQMMEVYVVGAISPSRNLSQVFRKAKGIIHDTFIILNLQWRINYSNWFIEIFNILGTIPALFASLALRPKIVFVSLSHLEQLPTMYIAAKLMNARLIVDVRDPLEYWLKWTKGFTRKFFALIIMINYSIIRRADMVVAVTPSLVSLLAKQGVHAQLVMNGADVRIFQPYPYYEARRKLGLSDDAVVIVFSGRLGGYYDATPLLQAVARLPSELKKKVVFLLVGGFGDATYARKFVRVAKELRLSSNIKVLQPMRDARTLAEILSAADVGVITRVTSEVYDPAIPAKFYEYLACGLPVIALARRGSELWRQIEEWDVGFACEPHDLDCITRALEKIFDESSMESMRANVLRVRPLIDRRWATEKLYKLLRELLEPRRDA</sequence>
<name>A0A3G1A4X4_9CREN</name>
<evidence type="ECO:0000313" key="4">
    <source>
        <dbReference type="Proteomes" id="UP000266720"/>
    </source>
</evidence>
<dbReference type="PANTHER" id="PTHR12526">
    <property type="entry name" value="GLYCOSYLTRANSFERASE"/>
    <property type="match status" value="1"/>
</dbReference>
<evidence type="ECO:0000256" key="1">
    <source>
        <dbReference type="SAM" id="Phobius"/>
    </source>
</evidence>